<feature type="transmembrane region" description="Helical" evidence="9">
    <location>
        <begin position="148"/>
        <end position="169"/>
    </location>
</feature>
<dbReference type="EMBL" id="JBHMAX010000005">
    <property type="protein sequence ID" value="MFB9730936.1"/>
    <property type="molecule type" value="Genomic_DNA"/>
</dbReference>
<evidence type="ECO:0000256" key="5">
    <source>
        <dbReference type="ARBA" id="ARBA00022741"/>
    </source>
</evidence>
<dbReference type="Proteomes" id="UP001589613">
    <property type="component" value="Unassembled WGS sequence"/>
</dbReference>
<dbReference type="InterPro" id="IPR011712">
    <property type="entry name" value="Sig_transdc_His_kin_sub3_dim/P"/>
</dbReference>
<evidence type="ECO:0000313" key="11">
    <source>
        <dbReference type="EMBL" id="MFB9730936.1"/>
    </source>
</evidence>
<dbReference type="GO" id="GO:0016301">
    <property type="term" value="F:kinase activity"/>
    <property type="evidence" value="ECO:0007669"/>
    <property type="project" value="UniProtKB-KW"/>
</dbReference>
<feature type="transmembrane region" description="Helical" evidence="9">
    <location>
        <begin position="233"/>
        <end position="252"/>
    </location>
</feature>
<feature type="transmembrane region" description="Helical" evidence="9">
    <location>
        <begin position="292"/>
        <end position="312"/>
    </location>
</feature>
<name>A0ABV5UZF3_9MICO</name>
<keyword evidence="12" id="KW-1185">Reference proteome</keyword>
<evidence type="ECO:0000256" key="9">
    <source>
        <dbReference type="SAM" id="Phobius"/>
    </source>
</evidence>
<dbReference type="RefSeq" id="WP_141339193.1">
    <property type="nucleotide sequence ID" value="NZ_JBHMAX010000005.1"/>
</dbReference>
<sequence>MLRARSPEPATARWAGAGFVLATGAIFILSVVLDQRADPTGAGAVLAPGDGWPYAVLGPLLAALATVILMRDPRQGFGWALAWLGCFWALDGLSQSWVRYAVGYDESLPGSNLALWFLNRVGAFLPVTVALLLLLFPTGRFLPGRWRVVSWTAAVGMVLAALFIVVAPARDVPDVEAPGVDVDFGAIALPARLVDVALPLTIVASVVGLVVAMVTVVVRYRRSLGLERDRMRWLLWSVMAMGALIALSFLALGPLQDVAVILLMALPAAAMTIAIVDPTLVSIEELLGRTLVYGALGAVIVGVDLLGLGLLATVLGDRLDQRQAVVAVVVLTALVYLPLRGWLSRWVRRLMLGSRANRYDAVSGLAATLETTDEGSEQLAAVARAVADAFRVPFVSVDVDRGGGERLVTTVGKRPAETRSLPISYRGEAVGRLVLPARGLRSRLTARDEELLGDLVRQAATAARSSRLAEELQASRERLVLAREEERRRIRRDLHDGLGPALGGVVFQLESARLLLDREPEQAKEQLAATSTLVQDVVADVRRLVHDLRPPALDDRGLVGALTQQAERMSATGPVTTVTADDLGALPAAVEVAAYRIVGEALTNVTRHARARRAEVRLAVADGALAVTVRDDGLGIPDDTESGVGLLSMRERAAELGGTAEVTCPPDGGTLVRAVLPLENR</sequence>
<keyword evidence="9" id="KW-0472">Membrane</keyword>
<evidence type="ECO:0000256" key="1">
    <source>
        <dbReference type="ARBA" id="ARBA00000085"/>
    </source>
</evidence>
<keyword evidence="3" id="KW-0597">Phosphoprotein</keyword>
<gene>
    <name evidence="11" type="ORF">ACFFN0_02635</name>
</gene>
<keyword evidence="4" id="KW-0808">Transferase</keyword>
<evidence type="ECO:0000256" key="3">
    <source>
        <dbReference type="ARBA" id="ARBA00022553"/>
    </source>
</evidence>
<protein>
    <recommendedName>
        <fullName evidence="2">histidine kinase</fullName>
        <ecNumber evidence="2">2.7.13.3</ecNumber>
    </recommendedName>
</protein>
<accession>A0ABV5UZF3</accession>
<dbReference type="PANTHER" id="PTHR24421">
    <property type="entry name" value="NITRATE/NITRITE SENSOR PROTEIN NARX-RELATED"/>
    <property type="match status" value="1"/>
</dbReference>
<keyword evidence="5" id="KW-0547">Nucleotide-binding</keyword>
<dbReference type="Pfam" id="PF02518">
    <property type="entry name" value="HATPase_c"/>
    <property type="match status" value="1"/>
</dbReference>
<keyword evidence="9" id="KW-1133">Transmembrane helix</keyword>
<evidence type="ECO:0000256" key="2">
    <source>
        <dbReference type="ARBA" id="ARBA00012438"/>
    </source>
</evidence>
<dbReference type="SMART" id="SM00387">
    <property type="entry name" value="HATPase_c"/>
    <property type="match status" value="1"/>
</dbReference>
<dbReference type="Pfam" id="PF07730">
    <property type="entry name" value="HisKA_3"/>
    <property type="match status" value="1"/>
</dbReference>
<dbReference type="Gene3D" id="1.20.5.1930">
    <property type="match status" value="1"/>
</dbReference>
<dbReference type="SUPFAM" id="SSF55874">
    <property type="entry name" value="ATPase domain of HSP90 chaperone/DNA topoisomerase II/histidine kinase"/>
    <property type="match status" value="1"/>
</dbReference>
<dbReference type="InterPro" id="IPR003594">
    <property type="entry name" value="HATPase_dom"/>
</dbReference>
<dbReference type="PANTHER" id="PTHR24421:SF10">
    <property type="entry name" value="NITRATE_NITRITE SENSOR PROTEIN NARQ"/>
    <property type="match status" value="1"/>
</dbReference>
<keyword evidence="6 11" id="KW-0418">Kinase</keyword>
<evidence type="ECO:0000256" key="4">
    <source>
        <dbReference type="ARBA" id="ARBA00022679"/>
    </source>
</evidence>
<feature type="transmembrane region" description="Helical" evidence="9">
    <location>
        <begin position="196"/>
        <end position="221"/>
    </location>
</feature>
<dbReference type="CDD" id="cd16917">
    <property type="entry name" value="HATPase_UhpB-NarQ-NarX-like"/>
    <property type="match status" value="1"/>
</dbReference>
<organism evidence="11 12">
    <name type="scientific">Ornithinimicrobium kibberense</name>
    <dbReference type="NCBI Taxonomy" id="282060"/>
    <lineage>
        <taxon>Bacteria</taxon>
        <taxon>Bacillati</taxon>
        <taxon>Actinomycetota</taxon>
        <taxon>Actinomycetes</taxon>
        <taxon>Micrococcales</taxon>
        <taxon>Ornithinimicrobiaceae</taxon>
        <taxon>Ornithinimicrobium</taxon>
    </lineage>
</organism>
<keyword evidence="9" id="KW-0812">Transmembrane</keyword>
<feature type="transmembrane region" description="Helical" evidence="9">
    <location>
        <begin position="12"/>
        <end position="32"/>
    </location>
</feature>
<keyword evidence="7" id="KW-0067">ATP-binding</keyword>
<dbReference type="Gene3D" id="3.30.565.10">
    <property type="entry name" value="Histidine kinase-like ATPase, C-terminal domain"/>
    <property type="match status" value="1"/>
</dbReference>
<feature type="transmembrane region" description="Helical" evidence="9">
    <location>
        <begin position="52"/>
        <end position="70"/>
    </location>
</feature>
<feature type="transmembrane region" description="Helical" evidence="9">
    <location>
        <begin position="324"/>
        <end position="343"/>
    </location>
</feature>
<evidence type="ECO:0000313" key="12">
    <source>
        <dbReference type="Proteomes" id="UP001589613"/>
    </source>
</evidence>
<feature type="transmembrane region" description="Helical" evidence="9">
    <location>
        <begin position="117"/>
        <end position="136"/>
    </location>
</feature>
<keyword evidence="8" id="KW-0902">Two-component regulatory system</keyword>
<proteinExistence type="predicted"/>
<feature type="transmembrane region" description="Helical" evidence="9">
    <location>
        <begin position="258"/>
        <end position="280"/>
    </location>
</feature>
<dbReference type="EC" id="2.7.13.3" evidence="2"/>
<dbReference type="InterPro" id="IPR036890">
    <property type="entry name" value="HATPase_C_sf"/>
</dbReference>
<feature type="domain" description="Histidine kinase/HSP90-like ATPase" evidence="10">
    <location>
        <begin position="589"/>
        <end position="680"/>
    </location>
</feature>
<evidence type="ECO:0000256" key="6">
    <source>
        <dbReference type="ARBA" id="ARBA00022777"/>
    </source>
</evidence>
<reference evidence="11 12" key="1">
    <citation type="submission" date="2024-09" db="EMBL/GenBank/DDBJ databases">
        <authorList>
            <person name="Sun Q."/>
            <person name="Mori K."/>
        </authorList>
    </citation>
    <scope>NUCLEOTIDE SEQUENCE [LARGE SCALE GENOMIC DNA]</scope>
    <source>
        <strain evidence="11 12">JCM 12763</strain>
    </source>
</reference>
<comment type="catalytic activity">
    <reaction evidence="1">
        <text>ATP + protein L-histidine = ADP + protein N-phospho-L-histidine.</text>
        <dbReference type="EC" id="2.7.13.3"/>
    </reaction>
</comment>
<dbReference type="InterPro" id="IPR050482">
    <property type="entry name" value="Sensor_HK_TwoCompSys"/>
</dbReference>
<evidence type="ECO:0000259" key="10">
    <source>
        <dbReference type="SMART" id="SM00387"/>
    </source>
</evidence>
<feature type="transmembrane region" description="Helical" evidence="9">
    <location>
        <begin position="77"/>
        <end position="97"/>
    </location>
</feature>
<dbReference type="SUPFAM" id="SSF55781">
    <property type="entry name" value="GAF domain-like"/>
    <property type="match status" value="1"/>
</dbReference>
<evidence type="ECO:0000256" key="7">
    <source>
        <dbReference type="ARBA" id="ARBA00022840"/>
    </source>
</evidence>
<evidence type="ECO:0000256" key="8">
    <source>
        <dbReference type="ARBA" id="ARBA00023012"/>
    </source>
</evidence>
<comment type="caution">
    <text evidence="11">The sequence shown here is derived from an EMBL/GenBank/DDBJ whole genome shotgun (WGS) entry which is preliminary data.</text>
</comment>